<accession>A0ABS3TN69</accession>
<dbReference type="EMBL" id="JAELYA010000002">
    <property type="protein sequence ID" value="MBO3275111.1"/>
    <property type="molecule type" value="Genomic_DNA"/>
</dbReference>
<organism evidence="3 4">
    <name type="scientific">Pseudomonas schmalbachii</name>
    <dbReference type="NCBI Taxonomy" id="2816993"/>
    <lineage>
        <taxon>Bacteria</taxon>
        <taxon>Pseudomonadati</taxon>
        <taxon>Pseudomonadota</taxon>
        <taxon>Gammaproteobacteria</taxon>
        <taxon>Pseudomonadales</taxon>
        <taxon>Pseudomonadaceae</taxon>
        <taxon>Pseudomonas</taxon>
    </lineage>
</organism>
<evidence type="ECO:0000259" key="1">
    <source>
        <dbReference type="Pfam" id="PF04773"/>
    </source>
</evidence>
<dbReference type="InterPro" id="IPR032623">
    <property type="entry name" value="FecR_N"/>
</dbReference>
<dbReference type="PANTHER" id="PTHR30273:SF2">
    <property type="entry name" value="PROTEIN FECR"/>
    <property type="match status" value="1"/>
</dbReference>
<protein>
    <submittedName>
        <fullName evidence="3">FecR family protein</fullName>
    </submittedName>
</protein>
<dbReference type="PANTHER" id="PTHR30273">
    <property type="entry name" value="PERIPLASMIC SIGNAL SENSOR AND SIGMA FACTOR ACTIVATOR FECR-RELATED"/>
    <property type="match status" value="1"/>
</dbReference>
<sequence>MPFPLAPRVPPQVAEQAVRWLVELQGGPHDERLQQAWQHWRQAAPEHEQAWRHIEAVNRRLGGIGTPVARAVLNAPRSPQRRHALKALLVLLAAGGSAWSLRENGSPQRWNADYATTIGERRRLTLADGSRIELNSDSALDVRFDAQERRLRLLRGEVRVDTGRDPRPLHMYSEEGRLQPIGTRFDVRQLDGGTRVAVYEGAVKVENLGGHSEVVPAGRQMDFDRHRLGAAQALEPGSGAWTEGMLLASAMRLDAFLAEVARYRPGRLGCDPRIGALRISGSYPLDDSERILATLPAVLPVEVRRVTRFWVSVHPRGAD</sequence>
<evidence type="ECO:0000259" key="2">
    <source>
        <dbReference type="Pfam" id="PF16220"/>
    </source>
</evidence>
<reference evidence="3 4" key="1">
    <citation type="submission" date="2020-12" db="EMBL/GenBank/DDBJ databases">
        <title>Pseudomonas schmalbachii sp. nov. isolated from millipede gut.</title>
        <authorList>
            <person name="Shelomi M."/>
        </authorList>
    </citation>
    <scope>NUCLEOTIDE SEQUENCE [LARGE SCALE GENOMIC DNA]</scope>
    <source>
        <strain evidence="3 4">Milli4</strain>
    </source>
</reference>
<proteinExistence type="predicted"/>
<name>A0ABS3TN69_9PSED</name>
<evidence type="ECO:0000313" key="4">
    <source>
        <dbReference type="Proteomes" id="UP000669060"/>
    </source>
</evidence>
<dbReference type="PIRSF" id="PIRSF018266">
    <property type="entry name" value="FecR"/>
    <property type="match status" value="1"/>
</dbReference>
<dbReference type="InterPro" id="IPR012373">
    <property type="entry name" value="Ferrdict_sens_TM"/>
</dbReference>
<feature type="domain" description="FecR protein" evidence="1">
    <location>
        <begin position="113"/>
        <end position="204"/>
    </location>
</feature>
<keyword evidence="4" id="KW-1185">Reference proteome</keyword>
<dbReference type="Proteomes" id="UP000669060">
    <property type="component" value="Unassembled WGS sequence"/>
</dbReference>
<dbReference type="Pfam" id="PF16220">
    <property type="entry name" value="DUF4880"/>
    <property type="match status" value="1"/>
</dbReference>
<dbReference type="InterPro" id="IPR006860">
    <property type="entry name" value="FecR"/>
</dbReference>
<dbReference type="RefSeq" id="WP_208312950.1">
    <property type="nucleotide sequence ID" value="NZ_JAELYA010000002.1"/>
</dbReference>
<evidence type="ECO:0000313" key="3">
    <source>
        <dbReference type="EMBL" id="MBO3275111.1"/>
    </source>
</evidence>
<feature type="domain" description="FecR N-terminal" evidence="2">
    <location>
        <begin position="15"/>
        <end position="57"/>
    </location>
</feature>
<comment type="caution">
    <text evidence="3">The sequence shown here is derived from an EMBL/GenBank/DDBJ whole genome shotgun (WGS) entry which is preliminary data.</text>
</comment>
<dbReference type="Gene3D" id="2.60.120.1440">
    <property type="match status" value="1"/>
</dbReference>
<dbReference type="Pfam" id="PF04773">
    <property type="entry name" value="FecR"/>
    <property type="match status" value="1"/>
</dbReference>
<gene>
    <name evidence="3" type="ORF">JFY56_07740</name>
</gene>